<evidence type="ECO:0000256" key="12">
    <source>
        <dbReference type="ARBA" id="ARBA00033148"/>
    </source>
</evidence>
<keyword evidence="7 13" id="KW-1133">Transmembrane helix</keyword>
<evidence type="ECO:0000256" key="9">
    <source>
        <dbReference type="ARBA" id="ARBA00023136"/>
    </source>
</evidence>
<organism evidence="14">
    <name type="scientific">Cnidium virus X</name>
    <dbReference type="NCBI Taxonomy" id="2510428"/>
    <lineage>
        <taxon>Viruses</taxon>
        <taxon>Riboviria</taxon>
        <taxon>Orthornavirae</taxon>
        <taxon>Kitrinoviricota</taxon>
        <taxon>Alsuviricetes</taxon>
        <taxon>Tymovirales</taxon>
        <taxon>Alphaflexiviridae</taxon>
        <taxon>Potexvirus</taxon>
        <taxon>Potexvirus ecscnidii</taxon>
    </lineage>
</organism>
<evidence type="ECO:0000256" key="2">
    <source>
        <dbReference type="ARBA" id="ARBA00010355"/>
    </source>
</evidence>
<dbReference type="EMBL" id="MW280188">
    <property type="protein sequence ID" value="QVW10163.1"/>
    <property type="molecule type" value="Genomic_RNA"/>
</dbReference>
<name>A0A8E7BZH4_9VIRU</name>
<dbReference type="GO" id="GO:0046740">
    <property type="term" value="P:transport of virus in host, cell to cell"/>
    <property type="evidence" value="ECO:0007669"/>
    <property type="project" value="UniProtKB-KW"/>
</dbReference>
<dbReference type="InterPro" id="IPR003411">
    <property type="entry name" value="TGBp3"/>
</dbReference>
<sequence>MHWQDAVIIISVLVLLISLYYGSHSRRDGCFIHIDGATASASNCSPEQLSAISHGFLKPISHACSERSSRGWFGQQRFC</sequence>
<evidence type="ECO:0000313" key="14">
    <source>
        <dbReference type="EMBL" id="QVW10163.1"/>
    </source>
</evidence>
<keyword evidence="6" id="KW-1043">Host membrane</keyword>
<evidence type="ECO:0000256" key="5">
    <source>
        <dbReference type="ARBA" id="ARBA00022692"/>
    </source>
</evidence>
<dbReference type="GO" id="GO:0044167">
    <property type="term" value="C:host cell endoplasmic reticulum membrane"/>
    <property type="evidence" value="ECO:0007669"/>
    <property type="project" value="UniProtKB-SubCell"/>
</dbReference>
<gene>
    <name evidence="14" type="primary">ORF4</name>
</gene>
<reference evidence="14" key="1">
    <citation type="submission" date="2020-11" db="EMBL/GenBank/DDBJ databases">
        <title>Report of Cnidium virus X infecting Cnidium offioinale.</title>
        <authorList>
            <person name="Chung B.N."/>
        </authorList>
    </citation>
    <scope>NUCLEOTIDE SEQUENCE</scope>
    <source>
        <strain evidence="14">CnVX-cnidium-kr1</strain>
    </source>
</reference>
<evidence type="ECO:0000256" key="13">
    <source>
        <dbReference type="SAM" id="Phobius"/>
    </source>
</evidence>
<keyword evidence="4" id="KW-0813">Transport</keyword>
<protein>
    <recommendedName>
        <fullName evidence="3">Movement protein TGBp3</fullName>
    </recommendedName>
    <alternativeName>
        <fullName evidence="12">Triple gene block 3 protein</fullName>
    </alternativeName>
</protein>
<comment type="subcellular location">
    <subcellularLocation>
        <location evidence="1">Host endoplasmic reticulum membrane</location>
    </subcellularLocation>
</comment>
<proteinExistence type="inferred from homology"/>
<evidence type="ECO:0000256" key="10">
    <source>
        <dbReference type="ARBA" id="ARBA00023184"/>
    </source>
</evidence>
<evidence type="ECO:0000256" key="4">
    <source>
        <dbReference type="ARBA" id="ARBA00022448"/>
    </source>
</evidence>
<keyword evidence="10" id="KW-1038">Host endoplasmic reticulum</keyword>
<dbReference type="Pfam" id="PF02495">
    <property type="entry name" value="TGBp3"/>
    <property type="match status" value="1"/>
</dbReference>
<keyword evidence="8" id="KW-0916">Viral movement protein</keyword>
<feature type="transmembrane region" description="Helical" evidence="13">
    <location>
        <begin position="6"/>
        <end position="23"/>
    </location>
</feature>
<evidence type="ECO:0000256" key="11">
    <source>
        <dbReference type="ARBA" id="ARBA00025270"/>
    </source>
</evidence>
<evidence type="ECO:0000256" key="6">
    <source>
        <dbReference type="ARBA" id="ARBA00022870"/>
    </source>
</evidence>
<evidence type="ECO:0000256" key="1">
    <source>
        <dbReference type="ARBA" id="ARBA00004625"/>
    </source>
</evidence>
<keyword evidence="9 13" id="KW-0472">Membrane</keyword>
<evidence type="ECO:0000256" key="7">
    <source>
        <dbReference type="ARBA" id="ARBA00022989"/>
    </source>
</evidence>
<comment type="similarity">
    <text evidence="2">Belongs to the Tymovirales TGBp3 protein family.</text>
</comment>
<evidence type="ECO:0000256" key="8">
    <source>
        <dbReference type="ARBA" id="ARBA00023031"/>
    </source>
</evidence>
<comment type="function">
    <text evidence="11">Plays a role in viral cell-to-cell propagation, by facilitating genome transport to neighboring plant cells through plasmosdesmata. May induce the formation of granular vesicles derived from the Endoplasmic reticulum, which align on actin filaments.</text>
</comment>
<keyword evidence="5 13" id="KW-0812">Transmembrane</keyword>
<accession>A0A8E7BZH4</accession>
<evidence type="ECO:0000256" key="3">
    <source>
        <dbReference type="ARBA" id="ARBA00013812"/>
    </source>
</evidence>